<dbReference type="AlphaFoldDB" id="D6PLN7"/>
<proteinExistence type="predicted"/>
<protein>
    <submittedName>
        <fullName evidence="1">Uncharacterized protein</fullName>
    </submittedName>
</protein>
<evidence type="ECO:0000313" key="1">
    <source>
        <dbReference type="EMBL" id="ADD96638.1"/>
    </source>
</evidence>
<organism evidence="1">
    <name type="scientific">uncultured organism MedDCM-OCT-S12-C92</name>
    <dbReference type="NCBI Taxonomy" id="743668"/>
    <lineage>
        <taxon>unclassified sequences</taxon>
        <taxon>environmental samples</taxon>
    </lineage>
</organism>
<accession>D6PLN7</accession>
<sequence length="79" mass="8175">MAILRGEQGAVQFDAAGSSNATIVGTRSWTLNITKDTLDVTDHGDTFRAFVGSLVSGSGTVELVYDPDATGQAALSKTL</sequence>
<reference evidence="1" key="1">
    <citation type="journal article" date="2010" name="ISME J.">
        <title>Metagenome of the Mediterranean deep chlorophyll maximum studied by direct and fosmid library 454 pyrosequencing.</title>
        <authorList>
            <person name="Ghai R."/>
            <person name="Martin-Cuadrado A.B."/>
            <person name="Molto A.G."/>
            <person name="Heredia I.G."/>
            <person name="Cabrera R."/>
            <person name="Martin J."/>
            <person name="Verdu M."/>
            <person name="Deschamps P."/>
            <person name="Moreira D."/>
            <person name="Lopez-Garcia P."/>
            <person name="Mira A."/>
            <person name="Rodriguez-Valera F."/>
        </authorList>
    </citation>
    <scope>NUCLEOTIDE SEQUENCE</scope>
</reference>
<name>D6PLN7_9ZZZZ</name>
<dbReference type="EMBL" id="GU943153">
    <property type="protein sequence ID" value="ADD96638.1"/>
    <property type="molecule type" value="Genomic_DNA"/>
</dbReference>